<organism evidence="1 2">
    <name type="scientific">Smallanthus sonchifolius</name>
    <dbReference type="NCBI Taxonomy" id="185202"/>
    <lineage>
        <taxon>Eukaryota</taxon>
        <taxon>Viridiplantae</taxon>
        <taxon>Streptophyta</taxon>
        <taxon>Embryophyta</taxon>
        <taxon>Tracheophyta</taxon>
        <taxon>Spermatophyta</taxon>
        <taxon>Magnoliopsida</taxon>
        <taxon>eudicotyledons</taxon>
        <taxon>Gunneridae</taxon>
        <taxon>Pentapetalae</taxon>
        <taxon>asterids</taxon>
        <taxon>campanulids</taxon>
        <taxon>Asterales</taxon>
        <taxon>Asteraceae</taxon>
        <taxon>Asteroideae</taxon>
        <taxon>Heliantheae alliance</taxon>
        <taxon>Millerieae</taxon>
        <taxon>Smallanthus</taxon>
    </lineage>
</organism>
<evidence type="ECO:0000313" key="2">
    <source>
        <dbReference type="Proteomes" id="UP001056120"/>
    </source>
</evidence>
<protein>
    <submittedName>
        <fullName evidence="1">Uncharacterized protein</fullName>
    </submittedName>
</protein>
<dbReference type="EMBL" id="CM042023">
    <property type="protein sequence ID" value="KAI3811956.1"/>
    <property type="molecule type" value="Genomic_DNA"/>
</dbReference>
<reference evidence="1 2" key="2">
    <citation type="journal article" date="2022" name="Mol. Ecol. Resour.">
        <title>The genomes of chicory, endive, great burdock and yacon provide insights into Asteraceae paleo-polyploidization history and plant inulin production.</title>
        <authorList>
            <person name="Fan W."/>
            <person name="Wang S."/>
            <person name="Wang H."/>
            <person name="Wang A."/>
            <person name="Jiang F."/>
            <person name="Liu H."/>
            <person name="Zhao H."/>
            <person name="Xu D."/>
            <person name="Zhang Y."/>
        </authorList>
    </citation>
    <scope>NUCLEOTIDE SEQUENCE [LARGE SCALE GENOMIC DNA]</scope>
    <source>
        <strain evidence="2">cv. Yunnan</strain>
        <tissue evidence="1">Leaves</tissue>
    </source>
</reference>
<gene>
    <name evidence="1" type="ORF">L1987_16654</name>
</gene>
<proteinExistence type="predicted"/>
<comment type="caution">
    <text evidence="1">The sequence shown here is derived from an EMBL/GenBank/DDBJ whole genome shotgun (WGS) entry which is preliminary data.</text>
</comment>
<name>A0ACB9IVS9_9ASTR</name>
<keyword evidence="2" id="KW-1185">Reference proteome</keyword>
<accession>A0ACB9IVS9</accession>
<evidence type="ECO:0000313" key="1">
    <source>
        <dbReference type="EMBL" id="KAI3811956.1"/>
    </source>
</evidence>
<sequence>MPTVKFRPPPSYHSLHVPPYHCLRSVITSSATIPSVVADNTNNSPVNSSYNTSSLSINYTYLPPHNDKSPVDDVVDGDSRVDDLLGKYLPQKTKSMDGSQDNLFPTALIIDSIANPFEQKESSPKDKSVLDNALWRRTKEAIQLLRWLVEKQRQNNDIVVTVIRFKEHRKSSASIFLEQ</sequence>
<reference evidence="2" key="1">
    <citation type="journal article" date="2022" name="Mol. Ecol. Resour.">
        <title>The genomes of chicory, endive, great burdock and yacon provide insights into Asteraceae palaeo-polyploidization history and plant inulin production.</title>
        <authorList>
            <person name="Fan W."/>
            <person name="Wang S."/>
            <person name="Wang H."/>
            <person name="Wang A."/>
            <person name="Jiang F."/>
            <person name="Liu H."/>
            <person name="Zhao H."/>
            <person name="Xu D."/>
            <person name="Zhang Y."/>
        </authorList>
    </citation>
    <scope>NUCLEOTIDE SEQUENCE [LARGE SCALE GENOMIC DNA]</scope>
    <source>
        <strain evidence="2">cv. Yunnan</strain>
    </source>
</reference>
<dbReference type="Proteomes" id="UP001056120">
    <property type="component" value="Linkage Group LG06"/>
</dbReference>